<dbReference type="HAMAP" id="MF_01274">
    <property type="entry name" value="Pantothen_kinase_3"/>
    <property type="match status" value="1"/>
</dbReference>
<keyword evidence="11 16" id="KW-0067">ATP-binding</keyword>
<feature type="binding site" evidence="16">
    <location>
        <position position="172"/>
    </location>
    <ligand>
        <name>substrate</name>
    </ligand>
</feature>
<dbReference type="UniPathway" id="UPA00241">
    <property type="reaction ID" value="UER00352"/>
</dbReference>
<name>A0A5B7X3N9_9FLAO</name>
<dbReference type="SUPFAM" id="SSF53067">
    <property type="entry name" value="Actin-like ATPase domain"/>
    <property type="match status" value="2"/>
</dbReference>
<dbReference type="RefSeq" id="WP_139065858.1">
    <property type="nucleotide sequence ID" value="NZ_CP040812.1"/>
</dbReference>
<keyword evidence="18" id="KW-1185">Reference proteome</keyword>
<feature type="binding site" evidence="16">
    <location>
        <position position="120"/>
    </location>
    <ligand>
        <name>ATP</name>
        <dbReference type="ChEBI" id="CHEBI:30616"/>
    </ligand>
</feature>
<keyword evidence="12 16" id="KW-0630">Potassium</keyword>
<evidence type="ECO:0000256" key="7">
    <source>
        <dbReference type="ARBA" id="ARBA00022490"/>
    </source>
</evidence>
<evidence type="ECO:0000256" key="8">
    <source>
        <dbReference type="ARBA" id="ARBA00022679"/>
    </source>
</evidence>
<protein>
    <recommendedName>
        <fullName evidence="15 16">Type III pantothenate kinase</fullName>
        <ecNumber evidence="6 16">2.7.1.33</ecNumber>
    </recommendedName>
    <alternativeName>
        <fullName evidence="16">PanK-III</fullName>
    </alternativeName>
    <alternativeName>
        <fullName evidence="16">Pantothenic acid kinase</fullName>
    </alternativeName>
</protein>
<organism evidence="17 18">
    <name type="scientific">Antarcticibacterium flavum</name>
    <dbReference type="NCBI Taxonomy" id="2058175"/>
    <lineage>
        <taxon>Bacteria</taxon>
        <taxon>Pseudomonadati</taxon>
        <taxon>Bacteroidota</taxon>
        <taxon>Flavobacteriia</taxon>
        <taxon>Flavobacteriales</taxon>
        <taxon>Flavobacteriaceae</taxon>
        <taxon>Antarcticibacterium</taxon>
    </lineage>
</organism>
<dbReference type="OrthoDB" id="9804707at2"/>
<keyword evidence="16" id="KW-0479">Metal-binding</keyword>
<dbReference type="PANTHER" id="PTHR34265">
    <property type="entry name" value="TYPE III PANTOTHENATE KINASE"/>
    <property type="match status" value="1"/>
</dbReference>
<evidence type="ECO:0000256" key="13">
    <source>
        <dbReference type="ARBA" id="ARBA00022993"/>
    </source>
</evidence>
<comment type="pathway">
    <text evidence="4 16">Cofactor biosynthesis; coenzyme A biosynthesis; CoA from (R)-pantothenate: step 1/5.</text>
</comment>
<keyword evidence="13 16" id="KW-0173">Coenzyme A biosynthesis</keyword>
<evidence type="ECO:0000256" key="12">
    <source>
        <dbReference type="ARBA" id="ARBA00022958"/>
    </source>
</evidence>
<dbReference type="GO" id="GO:0046872">
    <property type="term" value="F:metal ion binding"/>
    <property type="evidence" value="ECO:0007669"/>
    <property type="project" value="UniProtKB-KW"/>
</dbReference>
<feature type="binding site" evidence="16">
    <location>
        <begin position="6"/>
        <end position="13"/>
    </location>
    <ligand>
        <name>ATP</name>
        <dbReference type="ChEBI" id="CHEBI:30616"/>
    </ligand>
</feature>
<dbReference type="KEGG" id="afla:FHG64_07715"/>
<dbReference type="Proteomes" id="UP000309016">
    <property type="component" value="Chromosome"/>
</dbReference>
<evidence type="ECO:0000313" key="17">
    <source>
        <dbReference type="EMBL" id="QCY69288.1"/>
    </source>
</evidence>
<dbReference type="GO" id="GO:0015937">
    <property type="term" value="P:coenzyme A biosynthetic process"/>
    <property type="evidence" value="ECO:0007669"/>
    <property type="project" value="UniProtKB-UniRule"/>
</dbReference>
<dbReference type="EMBL" id="CP040812">
    <property type="protein sequence ID" value="QCY69288.1"/>
    <property type="molecule type" value="Genomic_DNA"/>
</dbReference>
<dbReference type="Pfam" id="PF03309">
    <property type="entry name" value="Pan_kinase"/>
    <property type="match status" value="1"/>
</dbReference>
<evidence type="ECO:0000256" key="9">
    <source>
        <dbReference type="ARBA" id="ARBA00022741"/>
    </source>
</evidence>
<sequence length="243" mass="27240">MNLVIDIGNTLVKMAVFQDATLLKKKTSLRQDFFKNLEEIFQNYPNITHSLLSVVGKTPAKLEEKLREKTILITMDRELPQVFKNKYATPNTLGQDRIALVSAASKLYAQQNVLIIDAGTCITYDILNSQNEYYGGAISPGLHMRYKAMHTFTEKLPLLEPEEEVSLTGNSTRGSMHSGVIFGITAEIDGIIDAYRAQYKELTVILTGGDAQFLCKRLKNSIFANSNFLLEGLNNILEFNKPQ</sequence>
<evidence type="ECO:0000256" key="11">
    <source>
        <dbReference type="ARBA" id="ARBA00022840"/>
    </source>
</evidence>
<dbReference type="EC" id="2.7.1.33" evidence="6 16"/>
<dbReference type="NCBIfam" id="NF009853">
    <property type="entry name" value="PRK13320.1-5"/>
    <property type="match status" value="1"/>
</dbReference>
<feature type="binding site" evidence="16">
    <location>
        <position position="87"/>
    </location>
    <ligand>
        <name>substrate</name>
    </ligand>
</feature>
<dbReference type="CDD" id="cd24015">
    <property type="entry name" value="ASKHA_NBD_PanK-III"/>
    <property type="match status" value="1"/>
</dbReference>
<evidence type="ECO:0000256" key="2">
    <source>
        <dbReference type="ARBA" id="ARBA00001958"/>
    </source>
</evidence>
<keyword evidence="8 16" id="KW-0808">Transferase</keyword>
<evidence type="ECO:0000256" key="4">
    <source>
        <dbReference type="ARBA" id="ARBA00005225"/>
    </source>
</evidence>
<reference evidence="17 18" key="1">
    <citation type="submission" date="2019-06" db="EMBL/GenBank/DDBJ databases">
        <title>Complete genome sequence of Antarcticibacterium flavum KCTC 52984T from an Antarctic marine sediment.</title>
        <authorList>
            <person name="Lee Y.M."/>
            <person name="Shin S.C."/>
        </authorList>
    </citation>
    <scope>NUCLEOTIDE SEQUENCE [LARGE SCALE GENOMIC DNA]</scope>
    <source>
        <strain evidence="17 18">KCTC 52984</strain>
    </source>
</reference>
<dbReference type="GO" id="GO:0004594">
    <property type="term" value="F:pantothenate kinase activity"/>
    <property type="evidence" value="ECO:0007669"/>
    <property type="project" value="UniProtKB-UniRule"/>
</dbReference>
<evidence type="ECO:0000313" key="18">
    <source>
        <dbReference type="Proteomes" id="UP000309016"/>
    </source>
</evidence>
<keyword evidence="9 16" id="KW-0547">Nucleotide-binding</keyword>
<dbReference type="PANTHER" id="PTHR34265:SF1">
    <property type="entry name" value="TYPE III PANTOTHENATE KINASE"/>
    <property type="match status" value="1"/>
</dbReference>
<evidence type="ECO:0000256" key="1">
    <source>
        <dbReference type="ARBA" id="ARBA00001206"/>
    </source>
</evidence>
<dbReference type="InterPro" id="IPR043129">
    <property type="entry name" value="ATPase_NBD"/>
</dbReference>
<dbReference type="InterPro" id="IPR004619">
    <property type="entry name" value="Type_III_PanK"/>
</dbReference>
<comment type="catalytic activity">
    <reaction evidence="1 16">
        <text>(R)-pantothenate + ATP = (R)-4'-phosphopantothenate + ADP + H(+)</text>
        <dbReference type="Rhea" id="RHEA:16373"/>
        <dbReference type="ChEBI" id="CHEBI:10986"/>
        <dbReference type="ChEBI" id="CHEBI:15378"/>
        <dbReference type="ChEBI" id="CHEBI:29032"/>
        <dbReference type="ChEBI" id="CHEBI:30616"/>
        <dbReference type="ChEBI" id="CHEBI:456216"/>
        <dbReference type="EC" id="2.7.1.33"/>
    </reaction>
</comment>
<dbReference type="GO" id="GO:0005524">
    <property type="term" value="F:ATP binding"/>
    <property type="evidence" value="ECO:0007669"/>
    <property type="project" value="UniProtKB-UniRule"/>
</dbReference>
<feature type="active site" description="Proton acceptor" evidence="16">
    <location>
        <position position="96"/>
    </location>
</feature>
<comment type="similarity">
    <text evidence="14 16">Belongs to the type III pantothenate kinase family.</text>
</comment>
<comment type="cofactor">
    <cofactor evidence="16">
        <name>NH4(+)</name>
        <dbReference type="ChEBI" id="CHEBI:28938"/>
    </cofactor>
    <cofactor evidence="16">
        <name>K(+)</name>
        <dbReference type="ChEBI" id="CHEBI:29103"/>
    </cofactor>
    <text evidence="16">A monovalent cation. Ammonium or potassium.</text>
</comment>
<evidence type="ECO:0000256" key="3">
    <source>
        <dbReference type="ARBA" id="ARBA00004496"/>
    </source>
</evidence>
<evidence type="ECO:0000256" key="6">
    <source>
        <dbReference type="ARBA" id="ARBA00012102"/>
    </source>
</evidence>
<dbReference type="NCBIfam" id="TIGR00671">
    <property type="entry name" value="baf"/>
    <property type="match status" value="1"/>
</dbReference>
<comment type="cofactor">
    <cofactor evidence="2">
        <name>K(+)</name>
        <dbReference type="ChEBI" id="CHEBI:29103"/>
    </cofactor>
</comment>
<keyword evidence="10 16" id="KW-0418">Kinase</keyword>
<gene>
    <name evidence="16" type="primary">coaX</name>
    <name evidence="17" type="ORF">FHG64_07715</name>
</gene>
<proteinExistence type="inferred from homology"/>
<keyword evidence="7 16" id="KW-0963">Cytoplasm</keyword>
<accession>A0A5B7X3N9</accession>
<evidence type="ECO:0000256" key="14">
    <source>
        <dbReference type="ARBA" id="ARBA00038036"/>
    </source>
</evidence>
<feature type="binding site" evidence="16">
    <location>
        <begin position="94"/>
        <end position="97"/>
    </location>
    <ligand>
        <name>substrate</name>
    </ligand>
</feature>
<evidence type="ECO:0000256" key="16">
    <source>
        <dbReference type="HAMAP-Rule" id="MF_01274"/>
    </source>
</evidence>
<evidence type="ECO:0000256" key="15">
    <source>
        <dbReference type="ARBA" id="ARBA00040883"/>
    </source>
</evidence>
<dbReference type="Gene3D" id="3.30.420.40">
    <property type="match status" value="2"/>
</dbReference>
<evidence type="ECO:0000256" key="10">
    <source>
        <dbReference type="ARBA" id="ARBA00022777"/>
    </source>
</evidence>
<evidence type="ECO:0000256" key="5">
    <source>
        <dbReference type="ARBA" id="ARBA00011738"/>
    </source>
</evidence>
<dbReference type="GO" id="GO:0005737">
    <property type="term" value="C:cytoplasm"/>
    <property type="evidence" value="ECO:0007669"/>
    <property type="project" value="UniProtKB-SubCell"/>
</dbReference>
<comment type="subcellular location">
    <subcellularLocation>
        <location evidence="3 16">Cytoplasm</location>
    </subcellularLocation>
</comment>
<comment type="subunit">
    <text evidence="5 16">Homodimer.</text>
</comment>
<comment type="function">
    <text evidence="16">Catalyzes the phosphorylation of pantothenate (Pan), the first step in CoA biosynthesis.</text>
</comment>
<feature type="binding site" evidence="16">
    <location>
        <position position="117"/>
    </location>
    <ligand>
        <name>K(+)</name>
        <dbReference type="ChEBI" id="CHEBI:29103"/>
    </ligand>
</feature>
<dbReference type="AlphaFoldDB" id="A0A5B7X3N9"/>